<gene>
    <name evidence="2" type="ORF">LSCM4_07376</name>
</gene>
<dbReference type="GO" id="GO:0000407">
    <property type="term" value="C:phagophore assembly site"/>
    <property type="evidence" value="ECO:0007669"/>
    <property type="project" value="TreeGrafter"/>
</dbReference>
<dbReference type="GO" id="GO:0045324">
    <property type="term" value="P:late endosome to vacuole transport"/>
    <property type="evidence" value="ECO:0007669"/>
    <property type="project" value="TreeGrafter"/>
</dbReference>
<evidence type="ECO:0008006" key="4">
    <source>
        <dbReference type="Google" id="ProtNLM"/>
    </source>
</evidence>
<dbReference type="InterPro" id="IPR007243">
    <property type="entry name" value="Atg6/Beclin"/>
</dbReference>
<dbReference type="GO" id="GO:0000423">
    <property type="term" value="P:mitophagy"/>
    <property type="evidence" value="ECO:0007669"/>
    <property type="project" value="TreeGrafter"/>
</dbReference>
<dbReference type="EMBL" id="JAFHLR010000008">
    <property type="protein sequence ID" value="KAG5486445.1"/>
    <property type="molecule type" value="Genomic_DNA"/>
</dbReference>
<feature type="compositionally biased region" description="Polar residues" evidence="1">
    <location>
        <begin position="353"/>
        <end position="368"/>
    </location>
</feature>
<sequence>MKRTASDGASSTSPTVAHTAGWRASDPPSSTAPQWQLYEACPSAPGIQGATSNVARGGSDVSTSASALQFTCCRCRRSLVVRPGMQRSAAPVLPSSHESASVSRGAVTVVEGPQPHSPRLPSAASSVQRAVRDSHATRGAGHLFRPLEPPATAVGEEVCTVPCDDTCDALGSIPAAVTLTGIFEERHGVDCRTNTQFADEALLNLLPPHFFSSAELLTSSQLADLLSHAEGSCAAAATTSMCAETTSASSCPLTSSPPPTAVNTVASSLAATVPSEGTVLSVWQLASLGVPVRSAATRHVGEAEDAKDHLAIRSGASLRESVYSTQEANSSTVDDAHSDLSSAPADEHGGARTETSPQMSPQAYSTCTLPPPPHDRKEACEVLATPSSATSAALRASPTQMLAVDQTFAGLPLSSSRPPFSSTPRPPAPAPTSHVDSDISAETPLGDPPTAVPFDELCRRWMRLLARTAAPHEQPLCMVCWRDASLAPLQQRARRSLEGAKTLAAMIASSPAEKRRLFAMCYAELPRAPLLEAGVTSACLRRHGDEVEDKQAAASKATSETLNRSLQLMSLDAVAANVFGSEEEGLLHSLEALSAPHGRSLPNKKGSATARSALQCSPDASPEQRGASAVRSDEDPLALSSSCCDAAQIIADLERVLAEQASLDRQVAELREELHALESATDLRRGGEGQLGETSAAPPSAVTPKGWHELAVAHNIREVQRAFTVGDEAAERQHAMDDLVARFAYVSSTSIDDLCFPIDVSGPVGLIAGLRLGLVLPYSGPRSGGASAESPTPTRPPLPHASLAVSEESMHLRGFVDRQVSYTQLLLSGNTSADGSDGDTATEGWRGSGSGVKEGPWSGGAAATTPTPVSTAPAKVGSNRVSPLEVNAACGYLLLLLNYLAHVNGFSFRTALLRPAGDRSTLALLKRVPAPVSVAKRGGDALQVTSSSLSPLNIFSYFTRKSITDTPPSGISKSTRAMATPSSAYVVDHEVDFYLTDRLLAWRTFGTACVAVAACVKELADALHESLRCWRVRESMMCQRAPSGSPTPLSREATEALSGTVEGVKAASHPATLPASADASGSLESTSNADVYAACTQQRTPAPLPQLVQDLFSRHDHLNSAENRESCTALQRGTVAPSTLGKSNAPPAEGKGGLSESASASPPLQSLREASRKQCCDFSSAEGGKFPLQPPFRTRGDTVDGFSVRHGSVSEAIWTLGMKKLLANVRWCMEATGELERLYAVTGEAGVDGADDEVDEGGADVFGEVRTIPGIPRV</sequence>
<protein>
    <recommendedName>
        <fullName evidence="4">Atg6 BARA domain-containing protein</fullName>
    </recommendedName>
</protein>
<organism evidence="2 3">
    <name type="scientific">Leishmania orientalis</name>
    <dbReference type="NCBI Taxonomy" id="2249476"/>
    <lineage>
        <taxon>Eukaryota</taxon>
        <taxon>Discoba</taxon>
        <taxon>Euglenozoa</taxon>
        <taxon>Kinetoplastea</taxon>
        <taxon>Metakinetoplastina</taxon>
        <taxon>Trypanosomatida</taxon>
        <taxon>Trypanosomatidae</taxon>
        <taxon>Leishmaniinae</taxon>
        <taxon>Leishmania</taxon>
    </lineage>
</organism>
<feature type="region of interest" description="Disordered" evidence="1">
    <location>
        <begin position="413"/>
        <end position="448"/>
    </location>
</feature>
<dbReference type="Gene3D" id="1.10.418.40">
    <property type="entry name" value="Autophagy protein 6/Beclin 1"/>
    <property type="match status" value="2"/>
</dbReference>
<feature type="compositionally biased region" description="Polar residues" evidence="1">
    <location>
        <begin position="7"/>
        <end position="16"/>
    </location>
</feature>
<dbReference type="GO" id="GO:0034272">
    <property type="term" value="C:phosphatidylinositol 3-kinase complex, class III, type II"/>
    <property type="evidence" value="ECO:0007669"/>
    <property type="project" value="TreeGrafter"/>
</dbReference>
<feature type="region of interest" description="Disordered" evidence="1">
    <location>
        <begin position="321"/>
        <end position="377"/>
    </location>
</feature>
<feature type="compositionally biased region" description="Polar residues" evidence="1">
    <location>
        <begin position="322"/>
        <end position="333"/>
    </location>
</feature>
<feature type="region of interest" description="Disordered" evidence="1">
    <location>
        <begin position="1040"/>
        <end position="1082"/>
    </location>
</feature>
<feature type="region of interest" description="Disordered" evidence="1">
    <location>
        <begin position="829"/>
        <end position="877"/>
    </location>
</feature>
<feature type="region of interest" description="Disordered" evidence="1">
    <location>
        <begin position="1"/>
        <end position="34"/>
    </location>
</feature>
<dbReference type="GO" id="GO:0000045">
    <property type="term" value="P:autophagosome assembly"/>
    <property type="evidence" value="ECO:0007669"/>
    <property type="project" value="TreeGrafter"/>
</dbReference>
<name>A0A836I0X9_9TRYP</name>
<feature type="region of interest" description="Disordered" evidence="1">
    <location>
        <begin position="597"/>
        <end position="633"/>
    </location>
</feature>
<feature type="region of interest" description="Disordered" evidence="1">
    <location>
        <begin position="1122"/>
        <end position="1166"/>
    </location>
</feature>
<dbReference type="AlphaFoldDB" id="A0A836I0X9"/>
<dbReference type="GO" id="GO:0043548">
    <property type="term" value="F:phosphatidylinositol 3-kinase binding"/>
    <property type="evidence" value="ECO:0007669"/>
    <property type="project" value="TreeGrafter"/>
</dbReference>
<feature type="compositionally biased region" description="Polar residues" evidence="1">
    <location>
        <begin position="1126"/>
        <end position="1142"/>
    </location>
</feature>
<dbReference type="PANTHER" id="PTHR12768">
    <property type="entry name" value="BECLIN 1"/>
    <property type="match status" value="1"/>
</dbReference>
<dbReference type="GeneID" id="92363202"/>
<accession>A0A836I0X9</accession>
<dbReference type="Proteomes" id="UP000674143">
    <property type="component" value="Chromosome 8"/>
</dbReference>
<feature type="compositionally biased region" description="Low complexity" evidence="1">
    <location>
        <begin position="413"/>
        <end position="423"/>
    </location>
</feature>
<dbReference type="GO" id="GO:0006995">
    <property type="term" value="P:cellular response to nitrogen starvation"/>
    <property type="evidence" value="ECO:0007669"/>
    <property type="project" value="TreeGrafter"/>
</dbReference>
<dbReference type="GO" id="GO:0030674">
    <property type="term" value="F:protein-macromolecule adaptor activity"/>
    <property type="evidence" value="ECO:0007669"/>
    <property type="project" value="TreeGrafter"/>
</dbReference>
<feature type="region of interest" description="Disordered" evidence="1">
    <location>
        <begin position="90"/>
        <end position="132"/>
    </location>
</feature>
<proteinExistence type="predicted"/>
<evidence type="ECO:0000313" key="2">
    <source>
        <dbReference type="EMBL" id="KAG5486445.1"/>
    </source>
</evidence>
<dbReference type="InterPro" id="IPR038274">
    <property type="entry name" value="Atg6/Beclin_C_sf"/>
</dbReference>
<keyword evidence="3" id="KW-1185">Reference proteome</keyword>
<feature type="compositionally biased region" description="Low complexity" evidence="1">
    <location>
        <begin position="855"/>
        <end position="874"/>
    </location>
</feature>
<dbReference type="KEGG" id="loi:92363202"/>
<reference evidence="2 3" key="1">
    <citation type="submission" date="2021-02" db="EMBL/GenBank/DDBJ databases">
        <title>Leishmania (Mundinia) orientalis Genome sequencing and assembly.</title>
        <authorList>
            <person name="Almutairi H."/>
            <person name="Gatherer D."/>
        </authorList>
    </citation>
    <scope>NUCLEOTIDE SEQUENCE [LARGE SCALE GENOMIC DNA]</scope>
    <source>
        <strain evidence="2">LSCM4</strain>
    </source>
</reference>
<feature type="region of interest" description="Disordered" evidence="1">
    <location>
        <begin position="679"/>
        <end position="703"/>
    </location>
</feature>
<dbReference type="RefSeq" id="XP_067065511.1">
    <property type="nucleotide sequence ID" value="XM_067209268.1"/>
</dbReference>
<dbReference type="GO" id="GO:0034271">
    <property type="term" value="C:phosphatidylinositol 3-kinase complex, class III, type I"/>
    <property type="evidence" value="ECO:0007669"/>
    <property type="project" value="TreeGrafter"/>
</dbReference>
<evidence type="ECO:0000313" key="3">
    <source>
        <dbReference type="Proteomes" id="UP000674143"/>
    </source>
</evidence>
<comment type="caution">
    <text evidence="2">The sequence shown here is derived from an EMBL/GenBank/DDBJ whole genome shotgun (WGS) entry which is preliminary data.</text>
</comment>
<dbReference type="PANTHER" id="PTHR12768:SF4">
    <property type="entry name" value="BECLIN-1"/>
    <property type="match status" value="1"/>
</dbReference>
<evidence type="ECO:0000256" key="1">
    <source>
        <dbReference type="SAM" id="MobiDB-lite"/>
    </source>
</evidence>